<reference evidence="17 18" key="1">
    <citation type="submission" date="2019-05" db="EMBL/GenBank/DDBJ databases">
        <authorList>
            <person name="Lee S.D."/>
        </authorList>
    </citation>
    <scope>NUCLEOTIDE SEQUENCE [LARGE SCALE GENOMIC DNA]</scope>
    <source>
        <strain evidence="17 18">C5-26</strain>
    </source>
</reference>
<name>A0A563E2U0_9MICO</name>
<evidence type="ECO:0000256" key="11">
    <source>
        <dbReference type="ARBA" id="ARBA00023310"/>
    </source>
</evidence>
<keyword evidence="6 14" id="KW-0812">Transmembrane</keyword>
<comment type="caution">
    <text evidence="17">The sequence shown here is derived from an EMBL/GenBank/DDBJ whole genome shotgun (WGS) entry which is preliminary data.</text>
</comment>
<accession>A0A563E2U0</accession>
<comment type="subunit">
    <text evidence="13 14">F-type ATPases have 2 components, F(1) - the catalytic core - and F(0) - the membrane proton channel. F(1) has five subunits: alpha(3), beta(3), gamma(1), delta(1), epsilon(1). F(0) has three main subunits: a(1), b(2) and c(10-14). The alpha and beta chains form an alternating ring which encloses part of the gamma chain. F(1) is attached to F(0) by a central stalk formed by the gamma and epsilon chains, while a peripheral stalk is formed by the delta and b chains.</text>
</comment>
<evidence type="ECO:0000256" key="15">
    <source>
        <dbReference type="RuleBase" id="RU003848"/>
    </source>
</evidence>
<evidence type="ECO:0000313" key="17">
    <source>
        <dbReference type="EMBL" id="TWP36512.1"/>
    </source>
</evidence>
<feature type="transmembrane region" description="Helical" evidence="14">
    <location>
        <begin position="20"/>
        <end position="39"/>
    </location>
</feature>
<evidence type="ECO:0000256" key="16">
    <source>
        <dbReference type="SAM" id="Coils"/>
    </source>
</evidence>
<dbReference type="GO" id="GO:0046933">
    <property type="term" value="F:proton-transporting ATP synthase activity, rotational mechanism"/>
    <property type="evidence" value="ECO:0007669"/>
    <property type="project" value="UniProtKB-UniRule"/>
</dbReference>
<dbReference type="Gene3D" id="1.20.5.620">
    <property type="entry name" value="F1F0 ATP synthase subunit B, membrane domain"/>
    <property type="match status" value="1"/>
</dbReference>
<dbReference type="NCBIfam" id="NF004412">
    <property type="entry name" value="PRK05759.1-3"/>
    <property type="match status" value="1"/>
</dbReference>
<keyword evidence="7 14" id="KW-0375">Hydrogen ion transport</keyword>
<sequence length="188" mass="20476">MLIHALVPAADNPLMPNGTFIAELIAFLLILGALAKWVVPPINRALVERQENIRERFEELEESQAAAKETEGKYRAALKDARHEAGEIRQRATADGEKIVAESREHAKAEGTRIVEAAHKQTEADRQQAEVQLRGHVGKLSTDLASKIVGESLEDEARQRGIVERFLGELESGSVKAEKVGSGPEAGA</sequence>
<dbReference type="Pfam" id="PF00430">
    <property type="entry name" value="ATP-synt_B"/>
    <property type="match status" value="1"/>
</dbReference>
<dbReference type="InterPro" id="IPR005864">
    <property type="entry name" value="ATP_synth_F0_bsu_bac"/>
</dbReference>
<comment type="function">
    <text evidence="14">Component of the F(0) channel, it forms part of the peripheral stalk, linking F(1) to F(0).</text>
</comment>
<dbReference type="Proteomes" id="UP000320244">
    <property type="component" value="Unassembled WGS sequence"/>
</dbReference>
<keyword evidence="11 14" id="KW-0066">ATP synthesis</keyword>
<dbReference type="GO" id="GO:0005886">
    <property type="term" value="C:plasma membrane"/>
    <property type="evidence" value="ECO:0007669"/>
    <property type="project" value="UniProtKB-SubCell"/>
</dbReference>
<evidence type="ECO:0000256" key="5">
    <source>
        <dbReference type="ARBA" id="ARBA00022547"/>
    </source>
</evidence>
<comment type="similarity">
    <text evidence="2 14 15">Belongs to the ATPase B chain family.</text>
</comment>
<gene>
    <name evidence="14" type="primary">atpF</name>
    <name evidence="17" type="ORF">FGL98_09875</name>
</gene>
<protein>
    <recommendedName>
        <fullName evidence="14">ATP synthase subunit b</fullName>
    </recommendedName>
    <alternativeName>
        <fullName evidence="14">ATP synthase F(0) sector subunit b</fullName>
    </alternativeName>
    <alternativeName>
        <fullName evidence="14">ATPase subunit I</fullName>
    </alternativeName>
    <alternativeName>
        <fullName evidence="14">F-type ATPase subunit b</fullName>
        <shortName evidence="14">F-ATPase subunit b</shortName>
    </alternativeName>
</protein>
<dbReference type="InterPro" id="IPR028987">
    <property type="entry name" value="ATP_synth_B-like_membr_sf"/>
</dbReference>
<comment type="function">
    <text evidence="12 14">F(1)F(0) ATP synthase produces ATP from ADP in the presence of a proton or sodium gradient. F-type ATPases consist of two structural domains, F(1) containing the extramembraneous catalytic core and F(0) containing the membrane proton channel, linked together by a central stalk and a peripheral stalk. During catalysis, ATP synthesis in the catalytic domain of F(1) is coupled via a rotary mechanism of the central stalk subunits to proton translocation.</text>
</comment>
<dbReference type="HAMAP" id="MF_01398">
    <property type="entry name" value="ATP_synth_b_bprime"/>
    <property type="match status" value="1"/>
</dbReference>
<dbReference type="GO" id="GO:0046961">
    <property type="term" value="F:proton-transporting ATPase activity, rotational mechanism"/>
    <property type="evidence" value="ECO:0007669"/>
    <property type="project" value="TreeGrafter"/>
</dbReference>
<evidence type="ECO:0000256" key="13">
    <source>
        <dbReference type="ARBA" id="ARBA00025830"/>
    </source>
</evidence>
<keyword evidence="5 14" id="KW-0138">CF(0)</keyword>
<evidence type="ECO:0000256" key="10">
    <source>
        <dbReference type="ARBA" id="ARBA00023136"/>
    </source>
</evidence>
<evidence type="ECO:0000256" key="14">
    <source>
        <dbReference type="HAMAP-Rule" id="MF_01398"/>
    </source>
</evidence>
<dbReference type="EMBL" id="VCQV01000011">
    <property type="protein sequence ID" value="TWP36512.1"/>
    <property type="molecule type" value="Genomic_DNA"/>
</dbReference>
<proteinExistence type="inferred from homology"/>
<dbReference type="GO" id="GO:0045259">
    <property type="term" value="C:proton-transporting ATP synthase complex"/>
    <property type="evidence" value="ECO:0007669"/>
    <property type="project" value="UniProtKB-KW"/>
</dbReference>
<keyword evidence="4 14" id="KW-1003">Cell membrane</keyword>
<dbReference type="RefSeq" id="WP_146316595.1">
    <property type="nucleotide sequence ID" value="NZ_VCQV01000011.1"/>
</dbReference>
<evidence type="ECO:0000256" key="6">
    <source>
        <dbReference type="ARBA" id="ARBA00022692"/>
    </source>
</evidence>
<keyword evidence="10 14" id="KW-0472">Membrane</keyword>
<evidence type="ECO:0000313" key="18">
    <source>
        <dbReference type="Proteomes" id="UP000320244"/>
    </source>
</evidence>
<evidence type="ECO:0000256" key="3">
    <source>
        <dbReference type="ARBA" id="ARBA00022448"/>
    </source>
</evidence>
<dbReference type="PANTHER" id="PTHR33445:SF1">
    <property type="entry name" value="ATP SYNTHASE SUBUNIT B"/>
    <property type="match status" value="1"/>
</dbReference>
<feature type="coiled-coil region" evidence="16">
    <location>
        <begin position="43"/>
        <end position="80"/>
    </location>
</feature>
<dbReference type="NCBIfam" id="TIGR01144">
    <property type="entry name" value="ATP_synt_b"/>
    <property type="match status" value="1"/>
</dbReference>
<organism evidence="17 18">
    <name type="scientific">Leekyejoonella antrihumi</name>
    <dbReference type="NCBI Taxonomy" id="1660198"/>
    <lineage>
        <taxon>Bacteria</taxon>
        <taxon>Bacillati</taxon>
        <taxon>Actinomycetota</taxon>
        <taxon>Actinomycetes</taxon>
        <taxon>Micrococcales</taxon>
        <taxon>Dermacoccaceae</taxon>
        <taxon>Leekyejoonella</taxon>
    </lineage>
</organism>
<evidence type="ECO:0000256" key="7">
    <source>
        <dbReference type="ARBA" id="ARBA00022781"/>
    </source>
</evidence>
<dbReference type="PANTHER" id="PTHR33445">
    <property type="entry name" value="ATP SYNTHASE SUBUNIT B', CHLOROPLASTIC"/>
    <property type="match status" value="1"/>
</dbReference>
<reference evidence="17 18" key="2">
    <citation type="submission" date="2019-08" db="EMBL/GenBank/DDBJ databases">
        <title>Jejuicoccus antrihumi gen. nov., sp. nov., a new member of the family Dermacoccaceae isolated from a cave.</title>
        <authorList>
            <person name="Schumann P."/>
            <person name="Kim I.S."/>
        </authorList>
    </citation>
    <scope>NUCLEOTIDE SEQUENCE [LARGE SCALE GENOMIC DNA]</scope>
    <source>
        <strain evidence="17 18">C5-26</strain>
    </source>
</reference>
<dbReference type="AlphaFoldDB" id="A0A563E2U0"/>
<keyword evidence="18" id="KW-1185">Reference proteome</keyword>
<dbReference type="CDD" id="cd06503">
    <property type="entry name" value="ATP-synt_Fo_b"/>
    <property type="match status" value="1"/>
</dbReference>
<keyword evidence="8 14" id="KW-1133">Transmembrane helix</keyword>
<keyword evidence="9 14" id="KW-0406">Ion transport</keyword>
<evidence type="ECO:0000256" key="8">
    <source>
        <dbReference type="ARBA" id="ARBA00022989"/>
    </source>
</evidence>
<evidence type="ECO:0000256" key="12">
    <source>
        <dbReference type="ARBA" id="ARBA00025198"/>
    </source>
</evidence>
<dbReference type="InterPro" id="IPR002146">
    <property type="entry name" value="ATP_synth_b/b'su_bac/chlpt"/>
</dbReference>
<evidence type="ECO:0000256" key="2">
    <source>
        <dbReference type="ARBA" id="ARBA00005513"/>
    </source>
</evidence>
<keyword evidence="16" id="KW-0175">Coiled coil</keyword>
<evidence type="ECO:0000256" key="1">
    <source>
        <dbReference type="ARBA" id="ARBA00004162"/>
    </source>
</evidence>
<dbReference type="InterPro" id="IPR050059">
    <property type="entry name" value="ATP_synthase_B_chain"/>
</dbReference>
<comment type="subcellular location">
    <subcellularLocation>
        <location evidence="1 14">Cell membrane</location>
        <topology evidence="1 14">Single-pass membrane protein</topology>
    </subcellularLocation>
</comment>
<dbReference type="SUPFAM" id="SSF81573">
    <property type="entry name" value="F1F0 ATP synthase subunit B, membrane domain"/>
    <property type="match status" value="1"/>
</dbReference>
<evidence type="ECO:0000256" key="4">
    <source>
        <dbReference type="ARBA" id="ARBA00022475"/>
    </source>
</evidence>
<keyword evidence="3 14" id="KW-0813">Transport</keyword>
<evidence type="ECO:0000256" key="9">
    <source>
        <dbReference type="ARBA" id="ARBA00023065"/>
    </source>
</evidence>
<dbReference type="OrthoDB" id="5243563at2"/>